<feature type="region of interest" description="Disordered" evidence="4">
    <location>
        <begin position="1"/>
        <end position="67"/>
    </location>
</feature>
<dbReference type="GO" id="GO:0042956">
    <property type="term" value="P:maltodextrin transmembrane transport"/>
    <property type="evidence" value="ECO:0007669"/>
    <property type="project" value="TreeGrafter"/>
</dbReference>
<feature type="compositionally biased region" description="Polar residues" evidence="4">
    <location>
        <begin position="1"/>
        <end position="18"/>
    </location>
</feature>
<organism evidence="6 7">
    <name type="scientific">Candidatus Gottesmanbacteria bacterium RBG_16_37_8</name>
    <dbReference type="NCBI Taxonomy" id="1798371"/>
    <lineage>
        <taxon>Bacteria</taxon>
        <taxon>Candidatus Gottesmaniibacteriota</taxon>
    </lineage>
</organism>
<gene>
    <name evidence="6" type="ORF">A2W14_03465</name>
</gene>
<dbReference type="PANTHER" id="PTHR30061">
    <property type="entry name" value="MALTOSE-BINDING PERIPLASMIC PROTEIN"/>
    <property type="match status" value="1"/>
</dbReference>
<evidence type="ECO:0000256" key="5">
    <source>
        <dbReference type="SAM" id="Phobius"/>
    </source>
</evidence>
<dbReference type="InterPro" id="IPR006059">
    <property type="entry name" value="SBP"/>
</dbReference>
<evidence type="ECO:0000313" key="6">
    <source>
        <dbReference type="EMBL" id="OGG03607.1"/>
    </source>
</evidence>
<dbReference type="PANTHER" id="PTHR30061:SF50">
    <property type="entry name" value="MALTOSE_MALTODEXTRIN-BINDING PERIPLASMIC PROTEIN"/>
    <property type="match status" value="1"/>
</dbReference>
<feature type="transmembrane region" description="Helical" evidence="5">
    <location>
        <begin position="77"/>
        <end position="98"/>
    </location>
</feature>
<accession>A0A1F5YUG9</accession>
<proteinExistence type="inferred from homology"/>
<evidence type="ECO:0008006" key="8">
    <source>
        <dbReference type="Google" id="ProtNLM"/>
    </source>
</evidence>
<dbReference type="GO" id="GO:1901982">
    <property type="term" value="F:maltose binding"/>
    <property type="evidence" value="ECO:0007669"/>
    <property type="project" value="TreeGrafter"/>
</dbReference>
<evidence type="ECO:0000256" key="1">
    <source>
        <dbReference type="ARBA" id="ARBA00008520"/>
    </source>
</evidence>
<comment type="similarity">
    <text evidence="1">Belongs to the bacterial solute-binding protein 1 family.</text>
</comment>
<feature type="compositionally biased region" description="Polar residues" evidence="4">
    <location>
        <begin position="42"/>
        <end position="64"/>
    </location>
</feature>
<dbReference type="EMBL" id="MFJA01000022">
    <property type="protein sequence ID" value="OGG03607.1"/>
    <property type="molecule type" value="Genomic_DNA"/>
</dbReference>
<dbReference type="GO" id="GO:0055052">
    <property type="term" value="C:ATP-binding cassette (ABC) transporter complex, substrate-binding subunit-containing"/>
    <property type="evidence" value="ECO:0007669"/>
    <property type="project" value="TreeGrafter"/>
</dbReference>
<name>A0A1F5YUG9_9BACT</name>
<comment type="caution">
    <text evidence="6">The sequence shown here is derived from an EMBL/GenBank/DDBJ whole genome shotgun (WGS) entry which is preliminary data.</text>
</comment>
<evidence type="ECO:0000256" key="2">
    <source>
        <dbReference type="ARBA" id="ARBA00022448"/>
    </source>
</evidence>
<keyword evidence="3" id="KW-0732">Signal</keyword>
<reference evidence="6 7" key="1">
    <citation type="journal article" date="2016" name="Nat. Commun.">
        <title>Thousands of microbial genomes shed light on interconnected biogeochemical processes in an aquifer system.</title>
        <authorList>
            <person name="Anantharaman K."/>
            <person name="Brown C.T."/>
            <person name="Hug L.A."/>
            <person name="Sharon I."/>
            <person name="Castelle C.J."/>
            <person name="Probst A.J."/>
            <person name="Thomas B.C."/>
            <person name="Singh A."/>
            <person name="Wilkins M.J."/>
            <person name="Karaoz U."/>
            <person name="Brodie E.L."/>
            <person name="Williams K.H."/>
            <person name="Hubbard S.S."/>
            <person name="Banfield J.F."/>
        </authorList>
    </citation>
    <scope>NUCLEOTIDE SEQUENCE [LARGE SCALE GENOMIC DNA]</scope>
</reference>
<evidence type="ECO:0000256" key="4">
    <source>
        <dbReference type="SAM" id="MobiDB-lite"/>
    </source>
</evidence>
<dbReference type="Proteomes" id="UP000176665">
    <property type="component" value="Unassembled WGS sequence"/>
</dbReference>
<keyword evidence="5" id="KW-0812">Transmembrane</keyword>
<dbReference type="AlphaFoldDB" id="A0A1F5YUG9"/>
<keyword evidence="2" id="KW-0813">Transport</keyword>
<evidence type="ECO:0000256" key="3">
    <source>
        <dbReference type="ARBA" id="ARBA00022729"/>
    </source>
</evidence>
<dbReference type="STRING" id="1798371.A2W14_03465"/>
<keyword evidence="5" id="KW-0472">Membrane</keyword>
<dbReference type="GO" id="GO:0015768">
    <property type="term" value="P:maltose transport"/>
    <property type="evidence" value="ECO:0007669"/>
    <property type="project" value="TreeGrafter"/>
</dbReference>
<protein>
    <recommendedName>
        <fullName evidence="8">ABC transporter substrate-binding protein</fullName>
    </recommendedName>
</protein>
<sequence>MDNSSKQNQGEVPSSGQIFSEGESAYQEAANAPTEEARGQEIYSQESQPVYSEGSSQQQMDNSSAPPPFVEDPRRKFLFLALFVIIILALVFLLIRFLSSKRKASTDNIKKPKITLNYWGLWEEEEILRPIIEDYQKKNEGITINYSRQNPVNYRERLQAAIERGEGPDILRFHNTWLPMVQSSLAPLPKDIMSVEDFAKIFYPVAVKDLKAGDNFYGLPLEIDGLLLFYNEDILNGAGVPVPQTWVDVQNSVAKLTVKEGNRIVTSAIALGTAENIEHFSDILGLMMLQNGTLMDKSLFTCADSKTTDCAVEALTFYRKFATPPGNAWDNSLENSINAFAQGKVAMIFAPVWQAYTIQTINPDLNFKTAKVPQLPCNQNPCPEVNWASYWVEGVSVKSQHQKEAWQFLKYLISAEGEQALYKKQTEVKKIFGEPYSRVDLGKNLNDNPYLAPLIESAPTMQSFYLASRTFDGDTGLNSGLITYLKDAVNALSEHGASEETVLKTADSGFQQVLARFNLGSPAPAE</sequence>
<evidence type="ECO:0000313" key="7">
    <source>
        <dbReference type="Proteomes" id="UP000176665"/>
    </source>
</evidence>
<keyword evidence="5" id="KW-1133">Transmembrane helix</keyword>
<dbReference type="SUPFAM" id="SSF53850">
    <property type="entry name" value="Periplasmic binding protein-like II"/>
    <property type="match status" value="1"/>
</dbReference>
<dbReference type="Pfam" id="PF01547">
    <property type="entry name" value="SBP_bac_1"/>
    <property type="match status" value="1"/>
</dbReference>
<dbReference type="Gene3D" id="3.40.190.10">
    <property type="entry name" value="Periplasmic binding protein-like II"/>
    <property type="match status" value="1"/>
</dbReference>